<dbReference type="InterPro" id="IPR050361">
    <property type="entry name" value="MPP/UQCRC_Complex"/>
</dbReference>
<dbReference type="Gene3D" id="3.30.830.10">
    <property type="entry name" value="Metalloenzyme, LuxS/M16 peptidase-like"/>
    <property type="match status" value="2"/>
</dbReference>
<dbReference type="InterPro" id="IPR011249">
    <property type="entry name" value="Metalloenz_LuxS/M16"/>
</dbReference>
<dbReference type="GO" id="GO:0046872">
    <property type="term" value="F:metal ion binding"/>
    <property type="evidence" value="ECO:0007669"/>
    <property type="project" value="InterPro"/>
</dbReference>
<dbReference type="Proteomes" id="UP000229896">
    <property type="component" value="Unassembled WGS sequence"/>
</dbReference>
<evidence type="ECO:0000313" key="5">
    <source>
        <dbReference type="Proteomes" id="UP000229896"/>
    </source>
</evidence>
<name>A0A2M6YBF0_9BACT</name>
<feature type="domain" description="Peptidase M16 C-terminal" evidence="3">
    <location>
        <begin position="168"/>
        <end position="341"/>
    </location>
</feature>
<dbReference type="SUPFAM" id="SSF63411">
    <property type="entry name" value="LuxS/MPP-like metallohydrolase"/>
    <property type="match status" value="2"/>
</dbReference>
<evidence type="ECO:0000259" key="2">
    <source>
        <dbReference type="Pfam" id="PF00675"/>
    </source>
</evidence>
<feature type="domain" description="Peptidase M16 N-terminal" evidence="2">
    <location>
        <begin position="16"/>
        <end position="157"/>
    </location>
</feature>
<proteinExistence type="inferred from homology"/>
<evidence type="ECO:0000313" key="4">
    <source>
        <dbReference type="EMBL" id="PIU24031.1"/>
    </source>
</evidence>
<gene>
    <name evidence="4" type="ORF">COT12_03220</name>
</gene>
<dbReference type="Pfam" id="PF05193">
    <property type="entry name" value="Peptidase_M16_C"/>
    <property type="match status" value="1"/>
</dbReference>
<dbReference type="InterPro" id="IPR011765">
    <property type="entry name" value="Pept_M16_N"/>
</dbReference>
<dbReference type="Pfam" id="PF00675">
    <property type="entry name" value="Peptidase_M16"/>
    <property type="match status" value="1"/>
</dbReference>
<reference evidence="5" key="1">
    <citation type="submission" date="2017-09" db="EMBL/GenBank/DDBJ databases">
        <title>Depth-based differentiation of microbial function through sediment-hosted aquifers and enrichment of novel symbionts in the deep terrestrial subsurface.</title>
        <authorList>
            <person name="Probst A.J."/>
            <person name="Ladd B."/>
            <person name="Jarett J.K."/>
            <person name="Geller-Mcgrath D.E."/>
            <person name="Sieber C.M.K."/>
            <person name="Emerson J.B."/>
            <person name="Anantharaman K."/>
            <person name="Thomas B.C."/>
            <person name="Malmstrom R."/>
            <person name="Stieglmeier M."/>
            <person name="Klingl A."/>
            <person name="Woyke T."/>
            <person name="Ryan C.M."/>
            <person name="Banfield J.F."/>
        </authorList>
    </citation>
    <scope>NUCLEOTIDE SEQUENCE [LARGE SCALE GENOMIC DNA]</scope>
</reference>
<dbReference type="EMBL" id="PEXI01000101">
    <property type="protein sequence ID" value="PIU24031.1"/>
    <property type="molecule type" value="Genomic_DNA"/>
</dbReference>
<evidence type="ECO:0008006" key="6">
    <source>
        <dbReference type="Google" id="ProtNLM"/>
    </source>
</evidence>
<dbReference type="InterPro" id="IPR007863">
    <property type="entry name" value="Peptidase_M16_C"/>
</dbReference>
<accession>A0A2M6YBF0</accession>
<evidence type="ECO:0000256" key="1">
    <source>
        <dbReference type="ARBA" id="ARBA00007261"/>
    </source>
</evidence>
<dbReference type="PANTHER" id="PTHR11851">
    <property type="entry name" value="METALLOPROTEASE"/>
    <property type="match status" value="1"/>
</dbReference>
<organism evidence="4 5">
    <name type="scientific">Candidatus Berkelbacteria bacterium CG08_land_8_20_14_0_20_39_8</name>
    <dbReference type="NCBI Taxonomy" id="1974511"/>
    <lineage>
        <taxon>Bacteria</taxon>
        <taxon>Candidatus Berkelbacteria</taxon>
    </lineage>
</organism>
<dbReference type="PANTHER" id="PTHR11851:SF49">
    <property type="entry name" value="MITOCHONDRIAL-PROCESSING PEPTIDASE SUBUNIT ALPHA"/>
    <property type="match status" value="1"/>
</dbReference>
<protein>
    <recommendedName>
        <fullName evidence="6">Peptidase M16</fullName>
    </recommendedName>
</protein>
<evidence type="ECO:0000259" key="3">
    <source>
        <dbReference type="Pfam" id="PF05193"/>
    </source>
</evidence>
<comment type="similarity">
    <text evidence="1">Belongs to the peptidase M16 family.</text>
</comment>
<dbReference type="AlphaFoldDB" id="A0A2M6YBF0"/>
<comment type="caution">
    <text evidence="4">The sequence shown here is derived from an EMBL/GenBank/DDBJ whole genome shotgun (WGS) entry which is preliminary data.</text>
</comment>
<sequence length="426" mass="47948">MAKPTIKKLKNGINLVLSEDKRTEAVSLIVFIGAGSRYENNRLAGMTHFLEHILFDGTKRRPTSLDISKEIDALGADVNAHPMEEYTSFHIKSAAEHLEKTVDIFSDMLLNSLIAPKEIEKEKKVIIEEIKMRTDIPSSHVFNIFYEAIFGGNPLGRYGGGTPETIENITRKDILDFYRRYYLGSNIFISVCGNFAGKSVEEIAELIETKFTFPAGQVKLEKSADFKPQKLRFLTKDSQQTNYVIGFLGCPYNSPDRLSLKLLSIILGGNMSSRMFSEIREKRGLAYDVRTFSSSFSDVGTIETVAGVADEKADAALSAIIDEYQKIKNGVSEEELNMAKSFLTGQLKINFEDSYELGDFNLLQYFYGGKILTLSEISEKIAKIEVDDVERLAKKYLKKEKMSVAVIAKKNIQSKVEKVVNNLWEK</sequence>